<dbReference type="Proteomes" id="UP000826234">
    <property type="component" value="Unassembled WGS sequence"/>
</dbReference>
<evidence type="ECO:0000313" key="7">
    <source>
        <dbReference type="EMBL" id="KAH0626794.1"/>
    </source>
</evidence>
<keyword evidence="4" id="KW-0969">Cilium</keyword>
<evidence type="ECO:0000256" key="1">
    <source>
        <dbReference type="ARBA" id="ARBA00004138"/>
    </source>
</evidence>
<comment type="caution">
    <text evidence="7">The sequence shown here is derived from an EMBL/GenBank/DDBJ whole genome shotgun (WGS) entry which is preliminary data.</text>
</comment>
<dbReference type="PROSITE" id="PS51450">
    <property type="entry name" value="LRR"/>
    <property type="match status" value="3"/>
</dbReference>
<name>A0ABQ7TBB1_PHRPL</name>
<dbReference type="Gene3D" id="3.80.10.10">
    <property type="entry name" value="Ribonuclease Inhibitor"/>
    <property type="match status" value="1"/>
</dbReference>
<dbReference type="SMART" id="SM00365">
    <property type="entry name" value="LRR_SD22"/>
    <property type="match status" value="4"/>
</dbReference>
<comment type="subcellular location">
    <subcellularLocation>
        <location evidence="1">Cell projection</location>
        <location evidence="1">Cilium</location>
    </subcellularLocation>
</comment>
<gene>
    <name evidence="7" type="ORF">JD844_002002</name>
</gene>
<dbReference type="SUPFAM" id="SSF52058">
    <property type="entry name" value="L domain-like"/>
    <property type="match status" value="1"/>
</dbReference>
<evidence type="ECO:0000256" key="3">
    <source>
        <dbReference type="ARBA" id="ARBA00022737"/>
    </source>
</evidence>
<feature type="compositionally biased region" description="Polar residues" evidence="6">
    <location>
        <begin position="282"/>
        <end position="291"/>
    </location>
</feature>
<organism evidence="7 8">
    <name type="scientific">Phrynosoma platyrhinos</name>
    <name type="common">Desert horned lizard</name>
    <dbReference type="NCBI Taxonomy" id="52577"/>
    <lineage>
        <taxon>Eukaryota</taxon>
        <taxon>Metazoa</taxon>
        <taxon>Chordata</taxon>
        <taxon>Craniata</taxon>
        <taxon>Vertebrata</taxon>
        <taxon>Euteleostomi</taxon>
        <taxon>Lepidosauria</taxon>
        <taxon>Squamata</taxon>
        <taxon>Bifurcata</taxon>
        <taxon>Unidentata</taxon>
        <taxon>Episquamata</taxon>
        <taxon>Toxicofera</taxon>
        <taxon>Iguania</taxon>
        <taxon>Phrynosomatidae</taxon>
        <taxon>Phrynosomatinae</taxon>
        <taxon>Phrynosoma</taxon>
    </lineage>
</organism>
<dbReference type="InterPro" id="IPR032675">
    <property type="entry name" value="LRR_dom_sf"/>
</dbReference>
<sequence>MVVTFPTVMLPENSQRCPTEGVKLTKSLIARRNRTMPVDQETPESISQALTSLQILRLDRERISHITNLEGLEQIHSIYLQQVTSFILFFTVVFLHLSHQSQDGNQIQKIENLSCFPNLKFLSLSGNQISKVENLQCLLKLQLLDLSQNCIETLDIDELPQSLVVLDLTGNKCTNQNGYSSCILVIPRECVLAALPLLKELDTKGIPSQKTPVQNKEEDSSEDSDYEDWPELSHPLSAEKARRTENAVREHEARLEELKQQQKLRQLVFNTNQGSPKALSRSEPTTPAQEDNMLQTEYHTPSNTLLKTANSSFSTGATKGKCEATNHIQLKTLKGDVTSSAKTASKQKK</sequence>
<dbReference type="PANTHER" id="PTHR45973">
    <property type="entry name" value="PROTEIN PHOSPHATASE 1 REGULATORY SUBUNIT SDS22-RELATED"/>
    <property type="match status" value="1"/>
</dbReference>
<feature type="compositionally biased region" description="Low complexity" evidence="6">
    <location>
        <begin position="338"/>
        <end position="349"/>
    </location>
</feature>
<dbReference type="InterPro" id="IPR050576">
    <property type="entry name" value="Cilia_flagella_integrity"/>
</dbReference>
<evidence type="ECO:0000313" key="8">
    <source>
        <dbReference type="Proteomes" id="UP000826234"/>
    </source>
</evidence>
<evidence type="ECO:0000256" key="2">
    <source>
        <dbReference type="ARBA" id="ARBA00022614"/>
    </source>
</evidence>
<feature type="region of interest" description="Disordered" evidence="6">
    <location>
        <begin position="205"/>
        <end position="244"/>
    </location>
</feature>
<dbReference type="Pfam" id="PF12799">
    <property type="entry name" value="LRR_4"/>
    <property type="match status" value="1"/>
</dbReference>
<keyword evidence="8" id="KW-1185">Reference proteome</keyword>
<evidence type="ECO:0000256" key="4">
    <source>
        <dbReference type="ARBA" id="ARBA00023069"/>
    </source>
</evidence>
<dbReference type="PANTHER" id="PTHR45973:SF9">
    <property type="entry name" value="LEUCINE-RICH REPEAT-CONTAINING PROTEIN 46"/>
    <property type="match status" value="1"/>
</dbReference>
<proteinExistence type="predicted"/>
<evidence type="ECO:0000256" key="5">
    <source>
        <dbReference type="ARBA" id="ARBA00023273"/>
    </source>
</evidence>
<dbReference type="EMBL" id="JAIPUX010000521">
    <property type="protein sequence ID" value="KAH0626794.1"/>
    <property type="molecule type" value="Genomic_DNA"/>
</dbReference>
<accession>A0ABQ7TBB1</accession>
<feature type="region of interest" description="Disordered" evidence="6">
    <location>
        <begin position="270"/>
        <end position="291"/>
    </location>
</feature>
<dbReference type="InterPro" id="IPR025875">
    <property type="entry name" value="Leu-rich_rpt_4"/>
</dbReference>
<feature type="compositionally biased region" description="Acidic residues" evidence="6">
    <location>
        <begin position="219"/>
        <end position="230"/>
    </location>
</feature>
<keyword evidence="3" id="KW-0677">Repeat</keyword>
<dbReference type="InterPro" id="IPR001611">
    <property type="entry name" value="Leu-rich_rpt"/>
</dbReference>
<protein>
    <recommendedName>
        <fullName evidence="9">Leucine rich repeat containing 46</fullName>
    </recommendedName>
</protein>
<feature type="region of interest" description="Disordered" evidence="6">
    <location>
        <begin position="327"/>
        <end position="349"/>
    </location>
</feature>
<evidence type="ECO:0000256" key="6">
    <source>
        <dbReference type="SAM" id="MobiDB-lite"/>
    </source>
</evidence>
<keyword evidence="2" id="KW-0433">Leucine-rich repeat</keyword>
<reference evidence="7 8" key="1">
    <citation type="journal article" date="2022" name="Gigascience">
        <title>A chromosome-level genome assembly and annotation of the desert horned lizard, Phrynosoma platyrhinos, provides insight into chromosomal rearrangements among reptiles.</title>
        <authorList>
            <person name="Koochekian N."/>
            <person name="Ascanio A."/>
            <person name="Farleigh K."/>
            <person name="Card D.C."/>
            <person name="Schield D.R."/>
            <person name="Castoe T.A."/>
            <person name="Jezkova T."/>
        </authorList>
    </citation>
    <scope>NUCLEOTIDE SEQUENCE [LARGE SCALE GENOMIC DNA]</scope>
    <source>
        <strain evidence="7">NK-2021</strain>
    </source>
</reference>
<keyword evidence="5" id="KW-0966">Cell projection</keyword>
<evidence type="ECO:0008006" key="9">
    <source>
        <dbReference type="Google" id="ProtNLM"/>
    </source>
</evidence>